<dbReference type="OrthoDB" id="10261782at2759"/>
<organism evidence="1 2">
    <name type="scientific">Erysiphe pulchra</name>
    <dbReference type="NCBI Taxonomy" id="225359"/>
    <lineage>
        <taxon>Eukaryota</taxon>
        <taxon>Fungi</taxon>
        <taxon>Dikarya</taxon>
        <taxon>Ascomycota</taxon>
        <taxon>Pezizomycotina</taxon>
        <taxon>Leotiomycetes</taxon>
        <taxon>Erysiphales</taxon>
        <taxon>Erysiphaceae</taxon>
        <taxon>Erysiphe</taxon>
    </lineage>
</organism>
<dbReference type="PANTHER" id="PTHR35204">
    <property type="entry name" value="YALI0A21131P"/>
    <property type="match status" value="1"/>
</dbReference>
<proteinExistence type="predicted"/>
<keyword evidence="2" id="KW-1185">Reference proteome</keyword>
<evidence type="ECO:0000313" key="1">
    <source>
        <dbReference type="EMBL" id="POS86581.1"/>
    </source>
</evidence>
<feature type="non-terminal residue" evidence="1">
    <location>
        <position position="265"/>
    </location>
</feature>
<comment type="caution">
    <text evidence="1">The sequence shown here is derived from an EMBL/GenBank/DDBJ whole genome shotgun (WGS) entry which is preliminary data.</text>
</comment>
<gene>
    <name evidence="1" type="ORF">EPUL_002242</name>
</gene>
<sequence>MKFSILPLFYLLRQSEAFEKTQAPLISSSIQDVDNAPSISHAAINAPHIFSSISGAMRQWDNSLKHNGMSIYPVTIAANTLFYHGGTTNNSIDKIEWLAFEVEHAEVFFTLDPPITNNKSMYYLGHVEEQNYTGYLSTYRTTHPLKNVIYFDGMSAGKSSIGTLDLQDRVLLQDTGFNRRPGFEDFLRIQEICKIMPQLDGILRMELGFELIMCDTSKNLELLSITGHPQHFYQNKTENVFWRSEYMRGVSKRYSGVGVGKVSVD</sequence>
<dbReference type="EMBL" id="PEDP01000296">
    <property type="protein sequence ID" value="POS86581.1"/>
    <property type="molecule type" value="Genomic_DNA"/>
</dbReference>
<accession>A0A2S4PX00</accession>
<dbReference type="PANTHER" id="PTHR35204:SF1">
    <property type="entry name" value="ENTEROTOXIN"/>
    <property type="match status" value="1"/>
</dbReference>
<dbReference type="AlphaFoldDB" id="A0A2S4PX00"/>
<name>A0A2S4PX00_9PEZI</name>
<reference evidence="1 2" key="1">
    <citation type="submission" date="2017-10" db="EMBL/GenBank/DDBJ databases">
        <title>Development of genomic resources for the powdery mildew, Erysiphe pulchra.</title>
        <authorList>
            <person name="Wadl P.A."/>
            <person name="Mack B.M."/>
            <person name="Moore G."/>
            <person name="Beltz S.B."/>
        </authorList>
    </citation>
    <scope>NUCLEOTIDE SEQUENCE [LARGE SCALE GENOMIC DNA]</scope>
    <source>
        <strain evidence="1">Cflorida</strain>
    </source>
</reference>
<dbReference type="Proteomes" id="UP000237438">
    <property type="component" value="Unassembled WGS sequence"/>
</dbReference>
<dbReference type="InterPro" id="IPR038921">
    <property type="entry name" value="YOR389W-like"/>
</dbReference>
<dbReference type="STRING" id="225359.A0A2S4PX00"/>
<evidence type="ECO:0000313" key="2">
    <source>
        <dbReference type="Proteomes" id="UP000237438"/>
    </source>
</evidence>
<protein>
    <submittedName>
        <fullName evidence="1">Uncharacterized protein</fullName>
    </submittedName>
</protein>